<evidence type="ECO:0000313" key="12">
    <source>
        <dbReference type="Proteomes" id="UP000315724"/>
    </source>
</evidence>
<evidence type="ECO:0000256" key="2">
    <source>
        <dbReference type="ARBA" id="ARBA00022527"/>
    </source>
</evidence>
<dbReference type="EMBL" id="CP036267">
    <property type="protein sequence ID" value="QDT32388.1"/>
    <property type="molecule type" value="Genomic_DNA"/>
</dbReference>
<keyword evidence="9" id="KW-1133">Transmembrane helix</keyword>
<dbReference type="OrthoDB" id="6111975at2"/>
<keyword evidence="6 7" id="KW-0067">ATP-binding</keyword>
<dbReference type="SMART" id="SM00220">
    <property type="entry name" value="S_TKc"/>
    <property type="match status" value="1"/>
</dbReference>
<proteinExistence type="predicted"/>
<dbReference type="PROSITE" id="PS50011">
    <property type="entry name" value="PROTEIN_KINASE_DOM"/>
    <property type="match status" value="1"/>
</dbReference>
<dbReference type="KEGG" id="tpol:Mal48_16340"/>
<accession>A0A517QL72</accession>
<keyword evidence="8" id="KW-0175">Coiled coil</keyword>
<dbReference type="Gene3D" id="3.30.200.20">
    <property type="entry name" value="Phosphorylase Kinase, domain 1"/>
    <property type="match status" value="1"/>
</dbReference>
<dbReference type="FunFam" id="1.10.510.10:FF:000021">
    <property type="entry name" value="Serine/threonine protein kinase"/>
    <property type="match status" value="1"/>
</dbReference>
<dbReference type="InterPro" id="IPR017441">
    <property type="entry name" value="Protein_kinase_ATP_BS"/>
</dbReference>
<dbReference type="PROSITE" id="PS00107">
    <property type="entry name" value="PROTEIN_KINASE_ATP"/>
    <property type="match status" value="1"/>
</dbReference>
<dbReference type="RefSeq" id="WP_145197604.1">
    <property type="nucleotide sequence ID" value="NZ_CP036267.1"/>
</dbReference>
<keyword evidence="5 11" id="KW-0418">Kinase</keyword>
<evidence type="ECO:0000256" key="4">
    <source>
        <dbReference type="ARBA" id="ARBA00022741"/>
    </source>
</evidence>
<dbReference type="Proteomes" id="UP000315724">
    <property type="component" value="Chromosome"/>
</dbReference>
<name>A0A517QL72_9PLAN</name>
<keyword evidence="4 7" id="KW-0547">Nucleotide-binding</keyword>
<keyword evidence="9" id="KW-0472">Membrane</keyword>
<keyword evidence="2" id="KW-0723">Serine/threonine-protein kinase</keyword>
<dbReference type="GO" id="GO:0005524">
    <property type="term" value="F:ATP binding"/>
    <property type="evidence" value="ECO:0007669"/>
    <property type="project" value="UniProtKB-UniRule"/>
</dbReference>
<dbReference type="Pfam" id="PF00069">
    <property type="entry name" value="Pkinase"/>
    <property type="match status" value="1"/>
</dbReference>
<dbReference type="PANTHER" id="PTHR43289:SF6">
    <property type="entry name" value="SERINE_THREONINE-PROTEIN KINASE NEKL-3"/>
    <property type="match status" value="1"/>
</dbReference>
<organism evidence="11 12">
    <name type="scientific">Thalassoglobus polymorphus</name>
    <dbReference type="NCBI Taxonomy" id="2527994"/>
    <lineage>
        <taxon>Bacteria</taxon>
        <taxon>Pseudomonadati</taxon>
        <taxon>Planctomycetota</taxon>
        <taxon>Planctomycetia</taxon>
        <taxon>Planctomycetales</taxon>
        <taxon>Planctomycetaceae</taxon>
        <taxon>Thalassoglobus</taxon>
    </lineage>
</organism>
<feature type="binding site" evidence="7">
    <location>
        <position position="165"/>
    </location>
    <ligand>
        <name>ATP</name>
        <dbReference type="ChEBI" id="CHEBI:30616"/>
    </ligand>
</feature>
<reference evidence="11 12" key="1">
    <citation type="submission" date="2019-02" db="EMBL/GenBank/DDBJ databases">
        <title>Deep-cultivation of Planctomycetes and their phenomic and genomic characterization uncovers novel biology.</title>
        <authorList>
            <person name="Wiegand S."/>
            <person name="Jogler M."/>
            <person name="Boedeker C."/>
            <person name="Pinto D."/>
            <person name="Vollmers J."/>
            <person name="Rivas-Marin E."/>
            <person name="Kohn T."/>
            <person name="Peeters S.H."/>
            <person name="Heuer A."/>
            <person name="Rast P."/>
            <person name="Oberbeckmann S."/>
            <person name="Bunk B."/>
            <person name="Jeske O."/>
            <person name="Meyerdierks A."/>
            <person name="Storesund J.E."/>
            <person name="Kallscheuer N."/>
            <person name="Luecker S."/>
            <person name="Lage O.M."/>
            <person name="Pohl T."/>
            <person name="Merkel B.J."/>
            <person name="Hornburger P."/>
            <person name="Mueller R.-W."/>
            <person name="Bruemmer F."/>
            <person name="Labrenz M."/>
            <person name="Spormann A.M."/>
            <person name="Op den Camp H."/>
            <person name="Overmann J."/>
            <person name="Amann R."/>
            <person name="Jetten M.S.M."/>
            <person name="Mascher T."/>
            <person name="Medema M.H."/>
            <person name="Devos D.P."/>
            <person name="Kaster A.-K."/>
            <person name="Ovreas L."/>
            <person name="Rohde M."/>
            <person name="Galperin M.Y."/>
            <person name="Jogler C."/>
        </authorList>
    </citation>
    <scope>NUCLEOTIDE SEQUENCE [LARGE SCALE GENOMIC DNA]</scope>
    <source>
        <strain evidence="11 12">Mal48</strain>
    </source>
</reference>
<evidence type="ECO:0000256" key="1">
    <source>
        <dbReference type="ARBA" id="ARBA00012513"/>
    </source>
</evidence>
<gene>
    <name evidence="11" type="primary">prkC_6</name>
    <name evidence="11" type="ORF">Mal48_16340</name>
</gene>
<keyword evidence="3 11" id="KW-0808">Transferase</keyword>
<sequence>MNNDNKIVQCLFLEARKLPLEHREAWLRNQCADEVELFNDVMSLLKYDDLVDDPLEAGVGQLLDEALSPNYALNWHRGLNISCPHCRNAVELIEDHEFQEIECPSCGSSFSLLEGTGTHVQQYQPEQSFAHFKLIAEIGVGSFGAVWKAKHIKFDSTVALKIPRKNQLNPEEGETEKFLREARAAAQLQHPNIVRVLEVGRVNETVYIASDFIDGITVNDLVTGPRIDQRQAVTLCKKMADALQHAHERGVVHRDLKPSNILLNHEREPFLTDFGLAKRDAGEITMTMDGQILGTPAYMSPEQAKGKGHEADARSDVYSLGVILFQLLTGEKPFRGNTRMLIHQVVHEEAPSPQKYDASIPKDLETICLKCLEKDPKKRFQSAKALSKEVTRWLNGEAIRSRPISRIEHLWRWCKRNRTQAIMSLSLIVVLVSGVVVSSYFAIEANSRASELTISLGNEELLVDEKAKLLNEQEHLLTQKELLLSEQERLIKKLETSNRERARSERAAQDNANRAYAVIEFLKKEVFAAAKPLGSDLHARGEGIKLIEAIEAAEHKISQDFRSKPLDEAELRQFLSEVFRSLDKHFQAVQQAKRSVAIFESELSKIDYKTIQAKREFLTCLNRYCNQLCMEKRYQAAEPVAEELLKESIEVWSFSSQQTKDTEGFRRAKESQEYNDQTSVKLAKLLLGWSLAGQGKFELAGPYLHEGYSGLNHSRMYYRKEFLARILEIYKNADRIEDSQLWQERLLIAEMSSQVRLGNLQKAISLYLNSTGKPVRSLENDVANLFARCCQWELAYNTYHAADKKSNSYKTCLEYRLERIDDYKKHRAELILAQTTLVGNVNDQTNLLNLDVSLFKPLDDSLKLKLSSLLNEEAKKSLSRERLAKLYYRLGRYDEVVRLYKNHQTELIDSRRWNDVPLVLALTFYRIDPTKEKKELLNLVVDRTHRVSHSLLVGNRHHSNWLNYIELMAWIDEALHVGSGLQDSGKLLIQWSGWEQYLIKEEELATAIQSKNVVGAKEIYEELINLPGNDISFNIRNGLDHRKVNLHKGDINGLDGSKAPYFIALGLMKDFERQRYLNATMFRDSLFFFSPHDIGFNETELNFYAQSFYLFPFAPKHGSRSIEGQLELWRQIADSCQQQATPRWKQKYAGPLLYRIGEFEKWYQQLEADSEFRELNADLRTILLYKNQHTEERLEKLQGVIMRQSSKMNDYPYVSAYDPRYAQYIYDLWLLQEAKIALSY</sequence>
<dbReference type="CDD" id="cd14014">
    <property type="entry name" value="STKc_PknB_like"/>
    <property type="match status" value="1"/>
</dbReference>
<dbReference type="InterPro" id="IPR008271">
    <property type="entry name" value="Ser/Thr_kinase_AS"/>
</dbReference>
<evidence type="ECO:0000256" key="7">
    <source>
        <dbReference type="PROSITE-ProRule" id="PRU10141"/>
    </source>
</evidence>
<protein>
    <recommendedName>
        <fullName evidence="1">non-specific serine/threonine protein kinase</fullName>
        <ecNumber evidence="1">2.7.11.1</ecNumber>
    </recommendedName>
</protein>
<feature type="transmembrane region" description="Helical" evidence="9">
    <location>
        <begin position="421"/>
        <end position="443"/>
    </location>
</feature>
<evidence type="ECO:0000256" key="8">
    <source>
        <dbReference type="SAM" id="Coils"/>
    </source>
</evidence>
<dbReference type="InterPro" id="IPR000719">
    <property type="entry name" value="Prot_kinase_dom"/>
</dbReference>
<evidence type="ECO:0000256" key="5">
    <source>
        <dbReference type="ARBA" id="ARBA00022777"/>
    </source>
</evidence>
<dbReference type="Gene3D" id="1.10.510.10">
    <property type="entry name" value="Transferase(Phosphotransferase) domain 1"/>
    <property type="match status" value="1"/>
</dbReference>
<evidence type="ECO:0000259" key="10">
    <source>
        <dbReference type="PROSITE" id="PS50011"/>
    </source>
</evidence>
<dbReference type="PANTHER" id="PTHR43289">
    <property type="entry name" value="MITOGEN-ACTIVATED PROTEIN KINASE KINASE KINASE 20-RELATED"/>
    <property type="match status" value="1"/>
</dbReference>
<feature type="domain" description="Protein kinase" evidence="10">
    <location>
        <begin position="132"/>
        <end position="394"/>
    </location>
</feature>
<evidence type="ECO:0000256" key="6">
    <source>
        <dbReference type="ARBA" id="ARBA00022840"/>
    </source>
</evidence>
<keyword evidence="12" id="KW-1185">Reference proteome</keyword>
<evidence type="ECO:0000256" key="3">
    <source>
        <dbReference type="ARBA" id="ARBA00022679"/>
    </source>
</evidence>
<feature type="coiled-coil region" evidence="8">
    <location>
        <begin position="477"/>
        <end position="507"/>
    </location>
</feature>
<evidence type="ECO:0000256" key="9">
    <source>
        <dbReference type="SAM" id="Phobius"/>
    </source>
</evidence>
<dbReference type="GO" id="GO:0004674">
    <property type="term" value="F:protein serine/threonine kinase activity"/>
    <property type="evidence" value="ECO:0007669"/>
    <property type="project" value="UniProtKB-KW"/>
</dbReference>
<keyword evidence="9" id="KW-0812">Transmembrane</keyword>
<evidence type="ECO:0000313" key="11">
    <source>
        <dbReference type="EMBL" id="QDT32388.1"/>
    </source>
</evidence>
<dbReference type="AlphaFoldDB" id="A0A517QL72"/>
<dbReference type="SUPFAM" id="SSF56112">
    <property type="entry name" value="Protein kinase-like (PK-like)"/>
    <property type="match status" value="1"/>
</dbReference>
<dbReference type="EC" id="2.7.11.1" evidence="1"/>
<dbReference type="InterPro" id="IPR011009">
    <property type="entry name" value="Kinase-like_dom_sf"/>
</dbReference>
<dbReference type="PROSITE" id="PS00108">
    <property type="entry name" value="PROTEIN_KINASE_ST"/>
    <property type="match status" value="1"/>
</dbReference>